<dbReference type="Gene3D" id="2.130.10.10">
    <property type="entry name" value="YVTN repeat-like/Quinoprotein amine dehydrogenase"/>
    <property type="match status" value="1"/>
</dbReference>
<evidence type="ECO:0000256" key="1">
    <source>
        <dbReference type="ARBA" id="ARBA00005564"/>
    </source>
</evidence>
<dbReference type="AlphaFoldDB" id="A0A0A2VA44"/>
<sequence>MELFVGTFNAPYLYTLSFDPHLAHLNVTHISNATAYHPWLSFAPNQKTLYATTWEPPGVAAYKIHRDDDGSSHTLELINSDPVVELPGYVTATNSYLYSAGCASGEVFRVESDGALGDLAQQLYFPIGGSEGVSPPGRVAGIANGTHSVDPSPDGDTLYVADIGANGVWTFTVSEANGNPAVLTDQQLHGAPRDHDGPRHAWPHPDGKILYTIGEHSNMVDVFRVKKHCNGTVKDLEHLQGASVLPQGSNVTHFAADEVRLSTGPPGSPPQYLFASTRGRVNNANGYVSAFELDTEGKLVHTEAVDIWETPTSGESANAVEPAPWVAAASPDAPSQQYLALTDDIAGKLRILTFDGAQFQELVAVTLEVPAYDKEFNGTVEAATAVWLRPVEETA</sequence>
<dbReference type="Proteomes" id="UP000030106">
    <property type="component" value="Unassembled WGS sequence"/>
</dbReference>
<reference evidence="2 3" key="1">
    <citation type="submission" date="2012-10" db="EMBL/GenBank/DDBJ databases">
        <title>Genome sequencing and analysis of entomopathogenic fungi Beauveria bassiana D1-5.</title>
        <authorList>
            <person name="Li Q."/>
            <person name="Wang L."/>
            <person name="Zhang Z."/>
            <person name="Wang Q."/>
            <person name="Ren J."/>
            <person name="Wang M."/>
            <person name="Xu W."/>
            <person name="Wang J."/>
            <person name="Lu Y."/>
            <person name="Du Q."/>
            <person name="Sun Z."/>
        </authorList>
    </citation>
    <scope>NUCLEOTIDE SEQUENCE [LARGE SCALE GENOMIC DNA]</scope>
    <source>
        <strain evidence="2 3">D1-5</strain>
    </source>
</reference>
<dbReference type="GO" id="GO:0017057">
    <property type="term" value="F:6-phosphogluconolactonase activity"/>
    <property type="evidence" value="ECO:0007669"/>
    <property type="project" value="TreeGrafter"/>
</dbReference>
<gene>
    <name evidence="2" type="ORF">BBAD15_g10342</name>
</gene>
<protein>
    <submittedName>
        <fullName evidence="2">Muconate cycloisomerase 1</fullName>
    </submittedName>
</protein>
<dbReference type="Pfam" id="PF10282">
    <property type="entry name" value="Lactonase"/>
    <property type="match status" value="1"/>
</dbReference>
<keyword evidence="2" id="KW-0413">Isomerase</keyword>
<dbReference type="InterPro" id="IPR019405">
    <property type="entry name" value="Lactonase_7-beta_prop"/>
</dbReference>
<dbReference type="eggNOG" id="ENOG502QVHY">
    <property type="taxonomic scope" value="Eukaryota"/>
</dbReference>
<comment type="caution">
    <text evidence="2">The sequence shown here is derived from an EMBL/GenBank/DDBJ whole genome shotgun (WGS) entry which is preliminary data.</text>
</comment>
<dbReference type="GO" id="GO:0016853">
    <property type="term" value="F:isomerase activity"/>
    <property type="evidence" value="ECO:0007669"/>
    <property type="project" value="UniProtKB-KW"/>
</dbReference>
<comment type="similarity">
    <text evidence="1">Belongs to the cycloisomerase 2 family.</text>
</comment>
<dbReference type="PANTHER" id="PTHR30344:SF4">
    <property type="entry name" value="CYCLASE, PUTATIVE (AFU_ORTHOLOGUE AFUA_6G11580)-RELATED"/>
    <property type="match status" value="1"/>
</dbReference>
<dbReference type="OrthoDB" id="1715191at2759"/>
<organism evidence="2 3">
    <name type="scientific">Beauveria bassiana D1-5</name>
    <dbReference type="NCBI Taxonomy" id="1245745"/>
    <lineage>
        <taxon>Eukaryota</taxon>
        <taxon>Fungi</taxon>
        <taxon>Dikarya</taxon>
        <taxon>Ascomycota</taxon>
        <taxon>Pezizomycotina</taxon>
        <taxon>Sordariomycetes</taxon>
        <taxon>Hypocreomycetidae</taxon>
        <taxon>Hypocreales</taxon>
        <taxon>Cordycipitaceae</taxon>
        <taxon>Beauveria</taxon>
    </lineage>
</organism>
<dbReference type="InterPro" id="IPR015943">
    <property type="entry name" value="WD40/YVTN_repeat-like_dom_sf"/>
</dbReference>
<dbReference type="SUPFAM" id="SSF75011">
    <property type="entry name" value="3-carboxy-cis,cis-mucoante lactonizing enzyme"/>
    <property type="match status" value="1"/>
</dbReference>
<dbReference type="EMBL" id="ANFO01001073">
    <property type="protein sequence ID" value="KGQ04393.1"/>
    <property type="molecule type" value="Genomic_DNA"/>
</dbReference>
<evidence type="ECO:0000313" key="2">
    <source>
        <dbReference type="EMBL" id="KGQ04393.1"/>
    </source>
</evidence>
<dbReference type="InterPro" id="IPR050282">
    <property type="entry name" value="Cycloisomerase_2"/>
</dbReference>
<accession>A0A0A2VA44</accession>
<name>A0A0A2VA44_BEABA</name>
<dbReference type="HOGENOM" id="CLU_052062_0_0_1"/>
<evidence type="ECO:0000313" key="3">
    <source>
        <dbReference type="Proteomes" id="UP000030106"/>
    </source>
</evidence>
<proteinExistence type="inferred from homology"/>
<dbReference type="PANTHER" id="PTHR30344">
    <property type="entry name" value="6-PHOSPHOGLUCONOLACTONASE-RELATED"/>
    <property type="match status" value="1"/>
</dbReference>